<dbReference type="InterPro" id="IPR006058">
    <property type="entry name" value="2Fe2S_fd_BS"/>
</dbReference>
<dbReference type="Gene3D" id="1.10.150.120">
    <property type="entry name" value="[2Fe-2S]-binding domain"/>
    <property type="match status" value="1"/>
</dbReference>
<sequence>MEGRKSMDLTVNRGSHSISVDPEKPLLWVLREDLHLPGTKFGCGAGLCGACTVLLDGQPVRSCQTPVGAVGEATITTIEDVTSQPAGPHVVAAWEDLDVPQCGYCQAGQIMTATWLLEQMPDPQDEDIDAVMSGNICRCSTYLRIREAIRQAAKAKGAAV</sequence>
<evidence type="ECO:0000256" key="1">
    <source>
        <dbReference type="ARBA" id="ARBA00022714"/>
    </source>
</evidence>
<evidence type="ECO:0000256" key="5">
    <source>
        <dbReference type="ARBA" id="ARBA00023014"/>
    </source>
</evidence>
<gene>
    <name evidence="7" type="ORF">LK12_16195</name>
</gene>
<dbReference type="InterPro" id="IPR001041">
    <property type="entry name" value="2Fe-2S_ferredoxin-type"/>
</dbReference>
<dbReference type="SUPFAM" id="SSF47741">
    <property type="entry name" value="CO dehydrogenase ISP C-domain like"/>
    <property type="match status" value="1"/>
</dbReference>
<name>A0A0B1ZI71_9SPHN</name>
<dbReference type="InterPro" id="IPR036010">
    <property type="entry name" value="2Fe-2S_ferredoxin-like_sf"/>
</dbReference>
<dbReference type="STRING" id="1348853.LK12_16195"/>
<dbReference type="PROSITE" id="PS51085">
    <property type="entry name" value="2FE2S_FER_2"/>
    <property type="match status" value="1"/>
</dbReference>
<dbReference type="PANTHER" id="PTHR44379">
    <property type="entry name" value="OXIDOREDUCTASE WITH IRON-SULFUR SUBUNIT"/>
    <property type="match status" value="1"/>
</dbReference>
<evidence type="ECO:0000313" key="8">
    <source>
        <dbReference type="Proteomes" id="UP000031057"/>
    </source>
</evidence>
<evidence type="ECO:0000256" key="3">
    <source>
        <dbReference type="ARBA" id="ARBA00023002"/>
    </source>
</evidence>
<dbReference type="InterPro" id="IPR036884">
    <property type="entry name" value="2Fe-2S-bd_dom_sf"/>
</dbReference>
<accession>A0A0B1ZI71</accession>
<organism evidence="7 8">
    <name type="scientific">Novosphingobium malaysiense</name>
    <dbReference type="NCBI Taxonomy" id="1348853"/>
    <lineage>
        <taxon>Bacteria</taxon>
        <taxon>Pseudomonadati</taxon>
        <taxon>Pseudomonadota</taxon>
        <taxon>Alphaproteobacteria</taxon>
        <taxon>Sphingomonadales</taxon>
        <taxon>Sphingomonadaceae</taxon>
        <taxon>Novosphingobium</taxon>
    </lineage>
</organism>
<dbReference type="AlphaFoldDB" id="A0A0B1ZI71"/>
<evidence type="ECO:0000256" key="2">
    <source>
        <dbReference type="ARBA" id="ARBA00022723"/>
    </source>
</evidence>
<dbReference type="InterPro" id="IPR012675">
    <property type="entry name" value="Beta-grasp_dom_sf"/>
</dbReference>
<keyword evidence="5" id="KW-0411">Iron-sulfur</keyword>
<reference evidence="7 8" key="1">
    <citation type="submission" date="2014-10" db="EMBL/GenBank/DDBJ databases">
        <title>Genome sequence of Novosphingobium malaysiense MUSC 273(T).</title>
        <authorList>
            <person name="Lee L.-H."/>
        </authorList>
    </citation>
    <scope>NUCLEOTIDE SEQUENCE [LARGE SCALE GENOMIC DNA]</scope>
    <source>
        <strain evidence="7 8">MUSC 273</strain>
    </source>
</reference>
<comment type="caution">
    <text evidence="7">The sequence shown here is derived from an EMBL/GenBank/DDBJ whole genome shotgun (WGS) entry which is preliminary data.</text>
</comment>
<proteinExistence type="predicted"/>
<dbReference type="GO" id="GO:0051537">
    <property type="term" value="F:2 iron, 2 sulfur cluster binding"/>
    <property type="evidence" value="ECO:0007669"/>
    <property type="project" value="UniProtKB-KW"/>
</dbReference>
<dbReference type="SUPFAM" id="SSF54292">
    <property type="entry name" value="2Fe-2S ferredoxin-like"/>
    <property type="match status" value="1"/>
</dbReference>
<keyword evidence="2" id="KW-0479">Metal-binding</keyword>
<keyword evidence="3" id="KW-0560">Oxidoreductase</keyword>
<dbReference type="GO" id="GO:0016491">
    <property type="term" value="F:oxidoreductase activity"/>
    <property type="evidence" value="ECO:0007669"/>
    <property type="project" value="UniProtKB-KW"/>
</dbReference>
<dbReference type="Gene3D" id="3.10.20.30">
    <property type="match status" value="1"/>
</dbReference>
<evidence type="ECO:0000313" key="7">
    <source>
        <dbReference type="EMBL" id="KHK90197.1"/>
    </source>
</evidence>
<keyword evidence="4" id="KW-0408">Iron</keyword>
<keyword evidence="8" id="KW-1185">Reference proteome</keyword>
<dbReference type="InterPro" id="IPR051452">
    <property type="entry name" value="Diverse_Oxidoreductases"/>
</dbReference>
<feature type="domain" description="2Fe-2S ferredoxin-type" evidence="6">
    <location>
        <begin position="5"/>
        <end position="81"/>
    </location>
</feature>
<dbReference type="Proteomes" id="UP000031057">
    <property type="component" value="Unassembled WGS sequence"/>
</dbReference>
<dbReference type="PANTHER" id="PTHR44379:SF2">
    <property type="entry name" value="BLR6218 PROTEIN"/>
    <property type="match status" value="1"/>
</dbReference>
<dbReference type="RefSeq" id="WP_039286301.1">
    <property type="nucleotide sequence ID" value="NZ_JTDI01000005.1"/>
</dbReference>
<evidence type="ECO:0000259" key="6">
    <source>
        <dbReference type="PROSITE" id="PS51085"/>
    </source>
</evidence>
<dbReference type="InterPro" id="IPR002888">
    <property type="entry name" value="2Fe-2S-bd"/>
</dbReference>
<dbReference type="Pfam" id="PF01799">
    <property type="entry name" value="Fer2_2"/>
    <property type="match status" value="1"/>
</dbReference>
<dbReference type="EMBL" id="JTDI01000005">
    <property type="protein sequence ID" value="KHK90197.1"/>
    <property type="molecule type" value="Genomic_DNA"/>
</dbReference>
<dbReference type="CDD" id="cd00207">
    <property type="entry name" value="fer2"/>
    <property type="match status" value="1"/>
</dbReference>
<keyword evidence="1" id="KW-0001">2Fe-2S</keyword>
<dbReference type="GO" id="GO:0046872">
    <property type="term" value="F:metal ion binding"/>
    <property type="evidence" value="ECO:0007669"/>
    <property type="project" value="UniProtKB-KW"/>
</dbReference>
<dbReference type="PROSITE" id="PS00197">
    <property type="entry name" value="2FE2S_FER_1"/>
    <property type="match status" value="1"/>
</dbReference>
<dbReference type="Pfam" id="PF00111">
    <property type="entry name" value="Fer2"/>
    <property type="match status" value="1"/>
</dbReference>
<evidence type="ECO:0000256" key="4">
    <source>
        <dbReference type="ARBA" id="ARBA00023004"/>
    </source>
</evidence>
<protein>
    <recommendedName>
        <fullName evidence="6">2Fe-2S ferredoxin-type domain-containing protein</fullName>
    </recommendedName>
</protein>